<dbReference type="PANTHER" id="PTHR43531:SF11">
    <property type="entry name" value="METHYL-ACCEPTING CHEMOTAXIS PROTEIN 3"/>
    <property type="match status" value="1"/>
</dbReference>
<dbReference type="Pfam" id="PF00672">
    <property type="entry name" value="HAMP"/>
    <property type="match status" value="1"/>
</dbReference>
<evidence type="ECO:0000256" key="2">
    <source>
        <dbReference type="ARBA" id="ARBA00022500"/>
    </source>
</evidence>
<dbReference type="GO" id="GO:0006935">
    <property type="term" value="P:chemotaxis"/>
    <property type="evidence" value="ECO:0007669"/>
    <property type="project" value="UniProtKB-KW"/>
</dbReference>
<comment type="similarity">
    <text evidence="3">Belongs to the methyl-accepting chemotaxis (MCP) protein family.</text>
</comment>
<evidence type="ECO:0000256" key="3">
    <source>
        <dbReference type="ARBA" id="ARBA00029447"/>
    </source>
</evidence>
<dbReference type="Pfam" id="PF00015">
    <property type="entry name" value="MCPsignal"/>
    <property type="match status" value="1"/>
</dbReference>
<dbReference type="FunFam" id="1.10.287.950:FF:000001">
    <property type="entry name" value="Methyl-accepting chemotaxis sensory transducer"/>
    <property type="match status" value="1"/>
</dbReference>
<dbReference type="Pfam" id="PF12729">
    <property type="entry name" value="4HB_MCP_1"/>
    <property type="match status" value="1"/>
</dbReference>
<evidence type="ECO:0000313" key="11">
    <source>
        <dbReference type="Proteomes" id="UP000031433"/>
    </source>
</evidence>
<dbReference type="GO" id="GO:0007165">
    <property type="term" value="P:signal transduction"/>
    <property type="evidence" value="ECO:0007669"/>
    <property type="project" value="UniProtKB-KW"/>
</dbReference>
<feature type="domain" description="HAMP" evidence="9">
    <location>
        <begin position="346"/>
        <end position="396"/>
    </location>
</feature>
<dbReference type="InterPro" id="IPR024478">
    <property type="entry name" value="HlyB_4HB_MCP"/>
</dbReference>
<dbReference type="Pfam" id="PF18947">
    <property type="entry name" value="HAMP_2"/>
    <property type="match status" value="1"/>
</dbReference>
<keyword evidence="7" id="KW-0812">Transmembrane</keyword>
<feature type="compositionally biased region" description="Low complexity" evidence="6">
    <location>
        <begin position="413"/>
        <end position="442"/>
    </location>
</feature>
<keyword evidence="7" id="KW-1133">Transmembrane helix</keyword>
<reference evidence="10 11" key="1">
    <citation type="submission" date="2015-01" db="EMBL/GenBank/DDBJ databases">
        <title>Genome sequence of the anaerobic bacterium Geobacter soli GSS01, a dissimilatory Fe(III) reducer from soil.</title>
        <authorList>
            <person name="Yang G."/>
            <person name="Zhou S."/>
        </authorList>
    </citation>
    <scope>NUCLEOTIDE SEQUENCE [LARGE SCALE GENOMIC DNA]</scope>
    <source>
        <strain evidence="10 11">GSS01</strain>
    </source>
</reference>
<dbReference type="PANTHER" id="PTHR43531">
    <property type="entry name" value="PROTEIN ICFG"/>
    <property type="match status" value="1"/>
</dbReference>
<keyword evidence="7" id="KW-0472">Membrane</keyword>
<dbReference type="Proteomes" id="UP000031433">
    <property type="component" value="Unassembled WGS sequence"/>
</dbReference>
<evidence type="ECO:0000256" key="1">
    <source>
        <dbReference type="ARBA" id="ARBA00004370"/>
    </source>
</evidence>
<dbReference type="CDD" id="cd06225">
    <property type="entry name" value="HAMP"/>
    <property type="match status" value="2"/>
</dbReference>
<dbReference type="InterPro" id="IPR003660">
    <property type="entry name" value="HAMP_dom"/>
</dbReference>
<evidence type="ECO:0000259" key="8">
    <source>
        <dbReference type="PROSITE" id="PS50111"/>
    </source>
</evidence>
<evidence type="ECO:0000256" key="5">
    <source>
        <dbReference type="SAM" id="Coils"/>
    </source>
</evidence>
<dbReference type="RefSeq" id="WP_039646350.1">
    <property type="nucleotide sequence ID" value="NZ_JXBL01000001.1"/>
</dbReference>
<dbReference type="Gene3D" id="1.20.120.1530">
    <property type="match status" value="1"/>
</dbReference>
<dbReference type="InterPro" id="IPR004089">
    <property type="entry name" value="MCPsignal_dom"/>
</dbReference>
<gene>
    <name evidence="10" type="ORF">SE37_11135</name>
</gene>
<evidence type="ECO:0000313" key="10">
    <source>
        <dbReference type="EMBL" id="KIE43145.1"/>
    </source>
</evidence>
<dbReference type="PROSITE" id="PS50885">
    <property type="entry name" value="HAMP"/>
    <property type="match status" value="2"/>
</dbReference>
<dbReference type="InterPro" id="IPR047347">
    <property type="entry name" value="YvaQ-like_sensor"/>
</dbReference>
<dbReference type="SMART" id="SM00283">
    <property type="entry name" value="MA"/>
    <property type="match status" value="1"/>
</dbReference>
<dbReference type="SUPFAM" id="SSF158472">
    <property type="entry name" value="HAMP domain-like"/>
    <property type="match status" value="1"/>
</dbReference>
<organism evidence="10 11">
    <name type="scientific">Geobacter soli</name>
    <dbReference type="NCBI Taxonomy" id="1510391"/>
    <lineage>
        <taxon>Bacteria</taxon>
        <taxon>Pseudomonadati</taxon>
        <taxon>Thermodesulfobacteriota</taxon>
        <taxon>Desulfuromonadia</taxon>
        <taxon>Geobacterales</taxon>
        <taxon>Geobacteraceae</taxon>
        <taxon>Geobacter</taxon>
    </lineage>
</organism>
<keyword evidence="5" id="KW-0175">Coiled coil</keyword>
<dbReference type="PROSITE" id="PS50111">
    <property type="entry name" value="CHEMOTAXIS_TRANSDUC_2"/>
    <property type="match status" value="1"/>
</dbReference>
<name>A0A0C1U608_9BACT</name>
<evidence type="ECO:0000259" key="9">
    <source>
        <dbReference type="PROSITE" id="PS50885"/>
    </source>
</evidence>
<dbReference type="GO" id="GO:0005886">
    <property type="term" value="C:plasma membrane"/>
    <property type="evidence" value="ECO:0007669"/>
    <property type="project" value="TreeGrafter"/>
</dbReference>
<dbReference type="InterPro" id="IPR051310">
    <property type="entry name" value="MCP_chemotaxis"/>
</dbReference>
<evidence type="ECO:0000256" key="4">
    <source>
        <dbReference type="PROSITE-ProRule" id="PRU00284"/>
    </source>
</evidence>
<accession>A0A0C1U608</accession>
<dbReference type="CDD" id="cd19411">
    <property type="entry name" value="MCP2201-like_sensor"/>
    <property type="match status" value="1"/>
</dbReference>
<keyword evidence="2" id="KW-0145">Chemotaxis</keyword>
<keyword evidence="4" id="KW-0807">Transducer</keyword>
<feature type="region of interest" description="Disordered" evidence="6">
    <location>
        <begin position="412"/>
        <end position="451"/>
    </location>
</feature>
<feature type="domain" description="Methyl-accepting transducer" evidence="8">
    <location>
        <begin position="401"/>
        <end position="616"/>
    </location>
</feature>
<dbReference type="AlphaFoldDB" id="A0A0C1U608"/>
<protein>
    <submittedName>
        <fullName evidence="10">Chemotaxis protein</fullName>
    </submittedName>
</protein>
<dbReference type="SUPFAM" id="SSF58104">
    <property type="entry name" value="Methyl-accepting chemotaxis protein (MCP) signaling domain"/>
    <property type="match status" value="1"/>
</dbReference>
<comment type="caution">
    <text evidence="10">The sequence shown here is derived from an EMBL/GenBank/DDBJ whole genome shotgun (WGS) entry which is preliminary data.</text>
</comment>
<feature type="transmembrane region" description="Helical" evidence="7">
    <location>
        <begin position="190"/>
        <end position="212"/>
    </location>
</feature>
<feature type="domain" description="HAMP" evidence="9">
    <location>
        <begin position="214"/>
        <end position="266"/>
    </location>
</feature>
<dbReference type="SMART" id="SM00304">
    <property type="entry name" value="HAMP"/>
    <property type="match status" value="2"/>
</dbReference>
<feature type="coiled-coil region" evidence="5">
    <location>
        <begin position="587"/>
        <end position="614"/>
    </location>
</feature>
<sequence>MQWYYNLKIAAKLLSGFILVAIVAGVVGAIGIAKIKAIDEADTAMYELNTKPMGPILATAVAFQRIRINYRDIALEDNAAVKAKYAGSIKDMKKTIDESLPEIEKSLQSEETKKSFAEVKASLARFEPNLEKIVALAMAGKNSEAVAYMRNESVAASAVAVDQAIQGLVDIKINLAKKKSEENSAAAASAVNMTAIILACGMAVAIGLGIFLSRIISRPLRDAVDVATKLAGGDLSVSIEAASTDETGQLLMAMQNMVDTLKSFREQLEVLISAAADGELDRRADASQFSGGWQALVQGVNDTVTNIVDPLMVTADYVDRISKGDMPPAITKQSKGQYNLITQNLNTLIEATNSIVRAAQQVAGGDLTVSLTVRSDRDDLMKALSAMVKKLSEVVADVMSAADNVAAGSQQISASSEEMSQGASEQAAAAEEASSSMEQMSSNIRQNADNAAQTEKIALKSAVDAKEGGSAVTETVEAMKEIASKISIIEEIARQTNLLALNAAIEAARAGEHGKGFAVVAAEVRKLAERSQRAAGEISDLSASSVEVAEKAGEMLARIVPDIQRTAELVQEISAACKEQDTGAEQINKAIQQLDQVIQQNAGASEEMASTSEELASQAEQLQATISFFRIDERMMGARPAETARRPIGRKKPAVSLSGHVLAGSYHAESPKKAVGAGGVDLHLASDHLDGEFDTY</sequence>
<comment type="subcellular location">
    <subcellularLocation>
        <location evidence="1">Membrane</location>
    </subcellularLocation>
</comment>
<proteinExistence type="inferred from homology"/>
<dbReference type="Gene3D" id="1.10.287.950">
    <property type="entry name" value="Methyl-accepting chemotaxis protein"/>
    <property type="match status" value="1"/>
</dbReference>
<dbReference type="EMBL" id="JXBL01000001">
    <property type="protein sequence ID" value="KIE43145.1"/>
    <property type="molecule type" value="Genomic_DNA"/>
</dbReference>
<dbReference type="GO" id="GO:0004888">
    <property type="term" value="F:transmembrane signaling receptor activity"/>
    <property type="evidence" value="ECO:0007669"/>
    <property type="project" value="TreeGrafter"/>
</dbReference>
<evidence type="ECO:0000256" key="7">
    <source>
        <dbReference type="SAM" id="Phobius"/>
    </source>
</evidence>
<keyword evidence="11" id="KW-1185">Reference proteome</keyword>
<evidence type="ECO:0000256" key="6">
    <source>
        <dbReference type="SAM" id="MobiDB-lite"/>
    </source>
</evidence>